<feature type="compositionally biased region" description="Basic and acidic residues" evidence="1">
    <location>
        <begin position="178"/>
        <end position="194"/>
    </location>
</feature>
<dbReference type="AlphaFoldDB" id="A0A8H4Z5X8"/>
<proteinExistence type="predicted"/>
<reference evidence="2 3" key="1">
    <citation type="journal article" date="2020" name="BMC Genomics">
        <title>Correction to: Identification and distribution of gene clusters required for synthesis of sphingolipid metabolism inhibitors in diverse species of the filamentous fungus Fusarium.</title>
        <authorList>
            <person name="Kim H.S."/>
            <person name="Lohmar J.M."/>
            <person name="Busman M."/>
            <person name="Brown D.W."/>
            <person name="Naumann T.A."/>
            <person name="Divon H.H."/>
            <person name="Lysoe E."/>
            <person name="Uhlig S."/>
            <person name="Proctor R.H."/>
        </authorList>
    </citation>
    <scope>NUCLEOTIDE SEQUENCE [LARGE SCALE GENOMIC DNA]</scope>
    <source>
        <strain evidence="2 3">NRRL 25214</strain>
    </source>
</reference>
<protein>
    <submittedName>
        <fullName evidence="2">Uncharacterized protein</fullName>
    </submittedName>
</protein>
<accession>A0A8H4Z5X8</accession>
<feature type="region of interest" description="Disordered" evidence="1">
    <location>
        <begin position="149"/>
        <end position="254"/>
    </location>
</feature>
<evidence type="ECO:0000313" key="2">
    <source>
        <dbReference type="EMBL" id="KAF5240868.1"/>
    </source>
</evidence>
<dbReference type="Proteomes" id="UP000573603">
    <property type="component" value="Unassembled WGS sequence"/>
</dbReference>
<comment type="caution">
    <text evidence="2">The sequence shown here is derived from an EMBL/GenBank/DDBJ whole genome shotgun (WGS) entry which is preliminary data.</text>
</comment>
<evidence type="ECO:0000313" key="3">
    <source>
        <dbReference type="Proteomes" id="UP000573603"/>
    </source>
</evidence>
<keyword evidence="3" id="KW-1185">Reference proteome</keyword>
<feature type="region of interest" description="Disordered" evidence="1">
    <location>
        <begin position="316"/>
        <end position="345"/>
    </location>
</feature>
<gene>
    <name evidence="2" type="ORF">FANTH_9389</name>
</gene>
<evidence type="ECO:0000256" key="1">
    <source>
        <dbReference type="SAM" id="MobiDB-lite"/>
    </source>
</evidence>
<feature type="compositionally biased region" description="Polar residues" evidence="1">
    <location>
        <begin position="158"/>
        <end position="171"/>
    </location>
</feature>
<dbReference type="EMBL" id="JABEVY010000241">
    <property type="protein sequence ID" value="KAF5240868.1"/>
    <property type="molecule type" value="Genomic_DNA"/>
</dbReference>
<name>A0A8H4Z5X8_9HYPO</name>
<organism evidence="2 3">
    <name type="scientific">Fusarium anthophilum</name>
    <dbReference type="NCBI Taxonomy" id="48485"/>
    <lineage>
        <taxon>Eukaryota</taxon>
        <taxon>Fungi</taxon>
        <taxon>Dikarya</taxon>
        <taxon>Ascomycota</taxon>
        <taxon>Pezizomycotina</taxon>
        <taxon>Sordariomycetes</taxon>
        <taxon>Hypocreomycetidae</taxon>
        <taxon>Hypocreales</taxon>
        <taxon>Nectriaceae</taxon>
        <taxon>Fusarium</taxon>
        <taxon>Fusarium fujikuroi species complex</taxon>
    </lineage>
</organism>
<feature type="compositionally biased region" description="Low complexity" evidence="1">
    <location>
        <begin position="316"/>
        <end position="332"/>
    </location>
</feature>
<sequence length="345" mass="38244">MTTNLSERHGASIHSRFIPTEPFLSSGGSSSASGVNFPELSLQGLAQLGLDPSSSILPTENNTPAFSFDNWVSELLPNAYPYGYRSRRSPNQSSFSHPLCYPTKSTSVDQLIAESTLPMPPQNAFCQPFASSEYPDSFGANVNEWSDLSITYRPPPENNQASARPTPSLAESQGHFPSVHDLEPYIKSRTETKNDTQPNRRNRASATTRRGKRRTPPRPSPRAGSARQRPEDPCLLRKKGSQTNPPTGARTDSLEDIISDLPPKEQYVVRERLKGTTWEKIREGYKRKDLKSSSTLANVLDGLRRKNVVIAQILPSRQRPSSKASKSSRNARGAVEIMGRINRLQ</sequence>